<keyword evidence="2" id="KW-1185">Reference proteome</keyword>
<dbReference type="EMBL" id="EQ974217">
    <property type="protein sequence ID" value="EEF31809.1"/>
    <property type="molecule type" value="Genomic_DNA"/>
</dbReference>
<sequence>MEANSCSCIWANDQLCALPPTDSSLLNGTVCFPAACGDRAPLTSCSMIQLVFIVRPLPSQIDADVSLVVLLTFTDNQPQRRALDQIC</sequence>
<dbReference type="AlphaFoldDB" id="B9SX60"/>
<dbReference type="Proteomes" id="UP000008311">
    <property type="component" value="Unassembled WGS sequence"/>
</dbReference>
<organism evidence="1 2">
    <name type="scientific">Ricinus communis</name>
    <name type="common">Castor bean</name>
    <dbReference type="NCBI Taxonomy" id="3988"/>
    <lineage>
        <taxon>Eukaryota</taxon>
        <taxon>Viridiplantae</taxon>
        <taxon>Streptophyta</taxon>
        <taxon>Embryophyta</taxon>
        <taxon>Tracheophyta</taxon>
        <taxon>Spermatophyta</taxon>
        <taxon>Magnoliopsida</taxon>
        <taxon>eudicotyledons</taxon>
        <taxon>Gunneridae</taxon>
        <taxon>Pentapetalae</taxon>
        <taxon>rosids</taxon>
        <taxon>fabids</taxon>
        <taxon>Malpighiales</taxon>
        <taxon>Euphorbiaceae</taxon>
        <taxon>Acalyphoideae</taxon>
        <taxon>Acalypheae</taxon>
        <taxon>Ricinus</taxon>
    </lineage>
</organism>
<evidence type="ECO:0000313" key="2">
    <source>
        <dbReference type="Proteomes" id="UP000008311"/>
    </source>
</evidence>
<gene>
    <name evidence="1" type="ORF">RCOM_0547850</name>
</gene>
<dbReference type="InParanoid" id="B9SX60"/>
<reference evidence="2" key="1">
    <citation type="journal article" date="2010" name="Nat. Biotechnol.">
        <title>Draft genome sequence of the oilseed species Ricinus communis.</title>
        <authorList>
            <person name="Chan A.P."/>
            <person name="Crabtree J."/>
            <person name="Zhao Q."/>
            <person name="Lorenzi H."/>
            <person name="Orvis J."/>
            <person name="Puiu D."/>
            <person name="Melake-Berhan A."/>
            <person name="Jones K.M."/>
            <person name="Redman J."/>
            <person name="Chen G."/>
            <person name="Cahoon E.B."/>
            <person name="Gedil M."/>
            <person name="Stanke M."/>
            <person name="Haas B.J."/>
            <person name="Wortman J.R."/>
            <person name="Fraser-Liggett C.M."/>
            <person name="Ravel J."/>
            <person name="Rabinowicz P.D."/>
        </authorList>
    </citation>
    <scope>NUCLEOTIDE SEQUENCE [LARGE SCALE GENOMIC DNA]</scope>
    <source>
        <strain evidence="2">cv. Hale</strain>
    </source>
</reference>
<evidence type="ECO:0000313" key="1">
    <source>
        <dbReference type="EMBL" id="EEF31809.1"/>
    </source>
</evidence>
<name>B9SX60_RICCO</name>
<protein>
    <submittedName>
        <fullName evidence="1">Uncharacterized protein</fullName>
    </submittedName>
</protein>
<accession>B9SX60</accession>
<proteinExistence type="predicted"/>